<accession>A0A0A2MN04</accession>
<reference evidence="2 3" key="1">
    <citation type="submission" date="2013-09" db="EMBL/GenBank/DDBJ databases">
        <authorList>
            <person name="Zeng Z."/>
            <person name="Chen C."/>
        </authorList>
    </citation>
    <scope>NUCLEOTIDE SEQUENCE [LARGE SCALE GENOMIC DNA]</scope>
    <source>
        <strain evidence="2 3">WB 4.1-42</strain>
    </source>
</reference>
<dbReference type="eggNOG" id="ENOG502ZB1P">
    <property type="taxonomic scope" value="Bacteria"/>
</dbReference>
<evidence type="ECO:0000313" key="3">
    <source>
        <dbReference type="Proteomes" id="UP000030111"/>
    </source>
</evidence>
<name>A0A0A2MN04_9FLAO</name>
<dbReference type="RefSeq" id="WP_026991763.1">
    <property type="nucleotide sequence ID" value="NZ_JRLY01000004.1"/>
</dbReference>
<dbReference type="AlphaFoldDB" id="A0A0A2MN04"/>
<dbReference type="Pfam" id="PF13182">
    <property type="entry name" value="DUF4007"/>
    <property type="match status" value="1"/>
</dbReference>
<comment type="caution">
    <text evidence="2">The sequence shown here is derived from an EMBL/GenBank/DDBJ whole genome shotgun (WGS) entry which is preliminary data.</text>
</comment>
<gene>
    <name evidence="2" type="ORF">Q766_06775</name>
</gene>
<dbReference type="STRING" id="1121898.GCA_000422725_00295"/>
<organism evidence="2 3">
    <name type="scientific">Flavobacterium subsaxonicum WB 4.1-42 = DSM 21790</name>
    <dbReference type="NCBI Taxonomy" id="1121898"/>
    <lineage>
        <taxon>Bacteria</taxon>
        <taxon>Pseudomonadati</taxon>
        <taxon>Bacteroidota</taxon>
        <taxon>Flavobacteriia</taxon>
        <taxon>Flavobacteriales</taxon>
        <taxon>Flavobacteriaceae</taxon>
        <taxon>Flavobacterium</taxon>
    </lineage>
</organism>
<evidence type="ECO:0000259" key="1">
    <source>
        <dbReference type="Pfam" id="PF13182"/>
    </source>
</evidence>
<feature type="domain" description="DUF4007" evidence="1">
    <location>
        <begin position="13"/>
        <end position="302"/>
    </location>
</feature>
<sequence>MDELISQKVKFTFSGHDTFHCRHLWLKKGFDFIKKGEKFSNDDAVVKLGVGRNMVSAINFWMKAFGIIDKNNDLTEFAEYIFNDNHGKDRYLEDEGTIWLLHYHLVKNNIASIYSLIFNDFRREKIEFTKDHFIAYVLRKAEEYNITQINKNTISADFEVLIKMYLRTDIHSKDREDTFSGILTEINILHEEKGRFGDVKSLNSYSIINDEKNIIPEEVILFVILDADIFDKSINLSEIEYGRNQPGSIFGINRTGLVSKLENITLNNKFKTFGITFNDHAGIKELQFKTKPNKFEILDQYYVN</sequence>
<evidence type="ECO:0000313" key="2">
    <source>
        <dbReference type="EMBL" id="KGO93659.1"/>
    </source>
</evidence>
<keyword evidence="3" id="KW-1185">Reference proteome</keyword>
<proteinExistence type="predicted"/>
<dbReference type="EMBL" id="JRLY01000004">
    <property type="protein sequence ID" value="KGO93659.1"/>
    <property type="molecule type" value="Genomic_DNA"/>
</dbReference>
<dbReference type="Proteomes" id="UP000030111">
    <property type="component" value="Unassembled WGS sequence"/>
</dbReference>
<dbReference type="OrthoDB" id="747541at2"/>
<protein>
    <recommendedName>
        <fullName evidence="1">DUF4007 domain-containing protein</fullName>
    </recommendedName>
</protein>
<dbReference type="InterPro" id="IPR025248">
    <property type="entry name" value="DUF4007"/>
</dbReference>